<accession>A0A381Q7R2</accession>
<feature type="transmembrane region" description="Helical" evidence="1">
    <location>
        <begin position="80"/>
        <end position="98"/>
    </location>
</feature>
<evidence type="ECO:0000313" key="2">
    <source>
        <dbReference type="EMBL" id="SUZ75362.1"/>
    </source>
</evidence>
<organism evidence="2">
    <name type="scientific">marine metagenome</name>
    <dbReference type="NCBI Taxonomy" id="408172"/>
    <lineage>
        <taxon>unclassified sequences</taxon>
        <taxon>metagenomes</taxon>
        <taxon>ecological metagenomes</taxon>
    </lineage>
</organism>
<sequence>MFMLVPNLEFISVTVFLSGLTLGMGYGTLVGGTAMLIYSAMNPLGSGLIYLTLLLGQILAMAGIGLLGSISKQFLKIDNPLVCSIVAGGIGLVCTLLYDGVTTLTYPISAGYNWDETVAYAISGLLFTFMHLVSNAIIFSLVVPGYLRRISQ</sequence>
<keyword evidence="1" id="KW-0472">Membrane</keyword>
<feature type="transmembrane region" description="Helical" evidence="1">
    <location>
        <begin position="118"/>
        <end position="147"/>
    </location>
</feature>
<dbReference type="AlphaFoldDB" id="A0A381Q7R2"/>
<feature type="transmembrane region" description="Helical" evidence="1">
    <location>
        <begin position="12"/>
        <end position="41"/>
    </location>
</feature>
<keyword evidence="1" id="KW-0812">Transmembrane</keyword>
<dbReference type="Gene3D" id="1.10.1760.20">
    <property type="match status" value="1"/>
</dbReference>
<keyword evidence="1" id="KW-1133">Transmembrane helix</keyword>
<dbReference type="EMBL" id="UINC01001242">
    <property type="protein sequence ID" value="SUZ75362.1"/>
    <property type="molecule type" value="Genomic_DNA"/>
</dbReference>
<name>A0A381Q7R2_9ZZZZ</name>
<gene>
    <name evidence="2" type="ORF">METZ01_LOCUS28216</name>
</gene>
<protein>
    <submittedName>
        <fullName evidence="2">Uncharacterized protein</fullName>
    </submittedName>
</protein>
<proteinExistence type="predicted"/>
<feature type="transmembrane region" description="Helical" evidence="1">
    <location>
        <begin position="47"/>
        <end position="68"/>
    </location>
</feature>
<evidence type="ECO:0000256" key="1">
    <source>
        <dbReference type="SAM" id="Phobius"/>
    </source>
</evidence>
<reference evidence="2" key="1">
    <citation type="submission" date="2018-05" db="EMBL/GenBank/DDBJ databases">
        <authorList>
            <person name="Lanie J.A."/>
            <person name="Ng W.-L."/>
            <person name="Kazmierczak K.M."/>
            <person name="Andrzejewski T.M."/>
            <person name="Davidsen T.M."/>
            <person name="Wayne K.J."/>
            <person name="Tettelin H."/>
            <person name="Glass J.I."/>
            <person name="Rusch D."/>
            <person name="Podicherti R."/>
            <person name="Tsui H.-C.T."/>
            <person name="Winkler M.E."/>
        </authorList>
    </citation>
    <scope>NUCLEOTIDE SEQUENCE</scope>
</reference>